<reference evidence="3" key="1">
    <citation type="journal article" date="2019" name="Int. J. Syst. Evol. Microbiol.">
        <title>The Global Catalogue of Microorganisms (GCM) 10K type strain sequencing project: providing services to taxonomists for standard genome sequencing and annotation.</title>
        <authorList>
            <consortium name="The Broad Institute Genomics Platform"/>
            <consortium name="The Broad Institute Genome Sequencing Center for Infectious Disease"/>
            <person name="Wu L."/>
            <person name="Ma J."/>
        </authorList>
    </citation>
    <scope>NUCLEOTIDE SEQUENCE [LARGE SCALE GENOMIC DNA]</scope>
    <source>
        <strain evidence="3">CGMCC 4.1799</strain>
    </source>
</reference>
<dbReference type="InterPro" id="IPR011990">
    <property type="entry name" value="TPR-like_helical_dom_sf"/>
</dbReference>
<name>A0ABW0RQ87_9GAMM</name>
<keyword evidence="1" id="KW-0732">Signal</keyword>
<dbReference type="SUPFAM" id="SSF48452">
    <property type="entry name" value="TPR-like"/>
    <property type="match status" value="1"/>
</dbReference>
<gene>
    <name evidence="2" type="ORF">ACFPQA_16300</name>
</gene>
<keyword evidence="3" id="KW-1185">Reference proteome</keyword>
<dbReference type="RefSeq" id="WP_248158831.1">
    <property type="nucleotide sequence ID" value="NZ_JAKZAJ010000004.1"/>
</dbReference>
<dbReference type="PROSITE" id="PS51257">
    <property type="entry name" value="PROKAR_LIPOPROTEIN"/>
    <property type="match status" value="1"/>
</dbReference>
<proteinExistence type="predicted"/>
<evidence type="ECO:0000313" key="3">
    <source>
        <dbReference type="Proteomes" id="UP001596055"/>
    </source>
</evidence>
<sequence>MNRILRAWVLFGGVSLAGCASLTGQPTTVGMTGDGPGGSCRTDVRPEEQLELDAVDAQMKRDQPYAALARLEESSMGAEQHWLRLGQLYVQTGQLSKAGDLFSRLSQRCQSADSYHGLGLVALKQGRLQDGLDAMKTARDKSPSSVDIRNDYGYALLNAGQNAEAVFELRTAFELADGKGAVRQNLAAAYLITNDQAGLTRLKKQYGFSPEELAYARQLAEHIRRLQ</sequence>
<evidence type="ECO:0000313" key="2">
    <source>
        <dbReference type="EMBL" id="MFC5546628.1"/>
    </source>
</evidence>
<dbReference type="Gene3D" id="1.25.40.10">
    <property type="entry name" value="Tetratricopeptide repeat domain"/>
    <property type="match status" value="1"/>
</dbReference>
<organism evidence="2 3">
    <name type="scientific">Marinobacter koreensis</name>
    <dbReference type="NCBI Taxonomy" id="335974"/>
    <lineage>
        <taxon>Bacteria</taxon>
        <taxon>Pseudomonadati</taxon>
        <taxon>Pseudomonadota</taxon>
        <taxon>Gammaproteobacteria</taxon>
        <taxon>Pseudomonadales</taxon>
        <taxon>Marinobacteraceae</taxon>
        <taxon>Marinobacter</taxon>
    </lineage>
</organism>
<accession>A0ABW0RQ87</accession>
<dbReference type="Proteomes" id="UP001596055">
    <property type="component" value="Unassembled WGS sequence"/>
</dbReference>
<dbReference type="EMBL" id="JBHSNL010000006">
    <property type="protein sequence ID" value="MFC5546628.1"/>
    <property type="molecule type" value="Genomic_DNA"/>
</dbReference>
<feature type="signal peptide" evidence="1">
    <location>
        <begin position="1"/>
        <end position="20"/>
    </location>
</feature>
<dbReference type="Pfam" id="PF13432">
    <property type="entry name" value="TPR_16"/>
    <property type="match status" value="1"/>
</dbReference>
<comment type="caution">
    <text evidence="2">The sequence shown here is derived from an EMBL/GenBank/DDBJ whole genome shotgun (WGS) entry which is preliminary data.</text>
</comment>
<feature type="chain" id="PRO_5046478433" evidence="1">
    <location>
        <begin position="21"/>
        <end position="227"/>
    </location>
</feature>
<evidence type="ECO:0000256" key="1">
    <source>
        <dbReference type="SAM" id="SignalP"/>
    </source>
</evidence>
<protein>
    <submittedName>
        <fullName evidence="2">Tetratricopeptide repeat protein</fullName>
    </submittedName>
</protein>